<protein>
    <submittedName>
        <fullName evidence="1">Uncharacterized protein</fullName>
    </submittedName>
</protein>
<keyword evidence="1" id="KW-0614">Plasmid</keyword>
<sequence>MFSVVTKYQYASKIFGNPQPFTTAIGSADISSIRLLNGAKGVGISVSENLSIVIIDWTELTQLARPILAPVQ</sequence>
<dbReference type="Proteomes" id="UP000277896">
    <property type="component" value="Plasmid unnamed3"/>
</dbReference>
<evidence type="ECO:0000313" key="2">
    <source>
        <dbReference type="Proteomes" id="UP000277896"/>
    </source>
</evidence>
<dbReference type="AlphaFoldDB" id="A0AAD0X9M2"/>
<dbReference type="EMBL" id="CP032747">
    <property type="protein sequence ID" value="AYJ40299.1"/>
    <property type="molecule type" value="Genomic_DNA"/>
</dbReference>
<organism evidence="1 2">
    <name type="scientific">Lactiplantibacillus paraplantarum</name>
    <dbReference type="NCBI Taxonomy" id="60520"/>
    <lineage>
        <taxon>Bacteria</taxon>
        <taxon>Bacillati</taxon>
        <taxon>Bacillota</taxon>
        <taxon>Bacilli</taxon>
        <taxon>Lactobacillales</taxon>
        <taxon>Lactobacillaceae</taxon>
        <taxon>Lactiplantibacillus</taxon>
    </lineage>
</organism>
<evidence type="ECO:0000313" key="1">
    <source>
        <dbReference type="EMBL" id="AYJ40299.1"/>
    </source>
</evidence>
<dbReference type="Gene3D" id="3.40.50.2300">
    <property type="match status" value="1"/>
</dbReference>
<name>A0AAD0X9M2_9LACO</name>
<geneLocation type="plasmid" evidence="1 2">
    <name>unnamed3</name>
</geneLocation>
<proteinExistence type="predicted"/>
<gene>
    <name evidence="1" type="ORF">LP667_16040</name>
</gene>
<reference evidence="1 2" key="1">
    <citation type="submission" date="2018-10" db="EMBL/GenBank/DDBJ databases">
        <title>Genome seuquencing of Lactobacillus species.</title>
        <authorList>
            <person name="Baek C."/>
            <person name="Yi H."/>
        </authorList>
    </citation>
    <scope>NUCLEOTIDE SEQUENCE [LARGE SCALE GENOMIC DNA]</scope>
    <source>
        <strain evidence="1 2">DSM 10667</strain>
        <plasmid evidence="1 2">unnamed3</plasmid>
    </source>
</reference>
<accession>A0AAD0X9M2</accession>